<name>A0A2P2MDW3_RHIMU</name>
<reference evidence="1" key="1">
    <citation type="submission" date="2018-02" db="EMBL/GenBank/DDBJ databases">
        <title>Rhizophora mucronata_Transcriptome.</title>
        <authorList>
            <person name="Meera S.P."/>
            <person name="Sreeshan A."/>
            <person name="Augustine A."/>
        </authorList>
    </citation>
    <scope>NUCLEOTIDE SEQUENCE</scope>
    <source>
        <tissue evidence="1">Leaf</tissue>
    </source>
</reference>
<proteinExistence type="predicted"/>
<sequence>MLCQRCYVQHQEQIQEAPLLSNQTFPQDVSLALHCKAQLELVSSIYCRFRFVPSSANNPLTFYGLWQRSTLWPLGNAPEFRLDILDGYSASKHT</sequence>
<dbReference type="EMBL" id="GGEC01047954">
    <property type="protein sequence ID" value="MBX28438.1"/>
    <property type="molecule type" value="Transcribed_RNA"/>
</dbReference>
<organism evidence="1">
    <name type="scientific">Rhizophora mucronata</name>
    <name type="common">Asiatic mangrove</name>
    <dbReference type="NCBI Taxonomy" id="61149"/>
    <lineage>
        <taxon>Eukaryota</taxon>
        <taxon>Viridiplantae</taxon>
        <taxon>Streptophyta</taxon>
        <taxon>Embryophyta</taxon>
        <taxon>Tracheophyta</taxon>
        <taxon>Spermatophyta</taxon>
        <taxon>Magnoliopsida</taxon>
        <taxon>eudicotyledons</taxon>
        <taxon>Gunneridae</taxon>
        <taxon>Pentapetalae</taxon>
        <taxon>rosids</taxon>
        <taxon>fabids</taxon>
        <taxon>Malpighiales</taxon>
        <taxon>Rhizophoraceae</taxon>
        <taxon>Rhizophora</taxon>
    </lineage>
</organism>
<evidence type="ECO:0000313" key="1">
    <source>
        <dbReference type="EMBL" id="MBX28438.1"/>
    </source>
</evidence>
<accession>A0A2P2MDW3</accession>
<dbReference type="AlphaFoldDB" id="A0A2P2MDW3"/>
<protein>
    <submittedName>
        <fullName evidence="1">Uncharacterized protein</fullName>
    </submittedName>
</protein>